<comment type="similarity">
    <text evidence="1">Belongs to the MinE family.</text>
</comment>
<feature type="compositionally biased region" description="Polar residues" evidence="2">
    <location>
        <begin position="1"/>
        <end position="11"/>
    </location>
</feature>
<evidence type="ECO:0000256" key="2">
    <source>
        <dbReference type="SAM" id="MobiDB-lite"/>
    </source>
</evidence>
<evidence type="ECO:0000313" key="4">
    <source>
        <dbReference type="Proteomes" id="UP001314263"/>
    </source>
</evidence>
<proteinExistence type="inferred from homology"/>
<reference evidence="3 4" key="1">
    <citation type="submission" date="2023-10" db="EMBL/GenBank/DDBJ databases">
        <authorList>
            <person name="Maclean D."/>
            <person name="Macfadyen A."/>
        </authorList>
    </citation>
    <scope>NUCLEOTIDE SEQUENCE [LARGE SCALE GENOMIC DNA]</scope>
</reference>
<keyword evidence="4" id="KW-1185">Reference proteome</keyword>
<name>A0AAV1IGR8_9CHLO</name>
<accession>A0AAV1IGR8</accession>
<dbReference type="GO" id="GO:0051301">
    <property type="term" value="P:cell division"/>
    <property type="evidence" value="ECO:0007669"/>
    <property type="project" value="InterPro"/>
</dbReference>
<dbReference type="AlphaFoldDB" id="A0AAV1IGR8"/>
<dbReference type="Proteomes" id="UP001314263">
    <property type="component" value="Unassembled WGS sequence"/>
</dbReference>
<dbReference type="InterPro" id="IPR005527">
    <property type="entry name" value="MinE"/>
</dbReference>
<feature type="region of interest" description="Disordered" evidence="2">
    <location>
        <begin position="48"/>
        <end position="71"/>
    </location>
</feature>
<gene>
    <name evidence="3" type="ORF">CVIRNUC_009716</name>
</gene>
<organism evidence="3 4">
    <name type="scientific">Coccomyxa viridis</name>
    <dbReference type="NCBI Taxonomy" id="1274662"/>
    <lineage>
        <taxon>Eukaryota</taxon>
        <taxon>Viridiplantae</taxon>
        <taxon>Chlorophyta</taxon>
        <taxon>core chlorophytes</taxon>
        <taxon>Trebouxiophyceae</taxon>
        <taxon>Trebouxiophyceae incertae sedis</taxon>
        <taxon>Coccomyxaceae</taxon>
        <taxon>Coccomyxa</taxon>
    </lineage>
</organism>
<dbReference type="EMBL" id="CAUYUE010000014">
    <property type="protein sequence ID" value="CAK0786503.1"/>
    <property type="molecule type" value="Genomic_DNA"/>
</dbReference>
<evidence type="ECO:0008006" key="5">
    <source>
        <dbReference type="Google" id="ProtNLM"/>
    </source>
</evidence>
<sequence>MQGSCSMQSSLLGRPLGKQHQHAAQASCRARQRRHRIRTRAVYQEGTDITATARQKVRGGGESAQASSTKGPVSDFVRKVKAAWAIFFPPQAKSISPKEEGKNRLRMILVADRCGMNPSSLYEMRHSIVQAVSDYVDIEAEELVEVNISTDADLGTVYSVAVPIKRVKPVARVPLSDDIDVDGITLRWDAEDKESDPSDQFPFGC</sequence>
<dbReference type="Pfam" id="PF03776">
    <property type="entry name" value="MinE"/>
    <property type="match status" value="1"/>
</dbReference>
<feature type="region of interest" description="Disordered" evidence="2">
    <location>
        <begin position="1"/>
        <end position="35"/>
    </location>
</feature>
<dbReference type="InterPro" id="IPR036707">
    <property type="entry name" value="MinE_sf"/>
</dbReference>
<dbReference type="Gene3D" id="3.30.1070.10">
    <property type="entry name" value="Cell division topological specificity factor MinE"/>
    <property type="match status" value="1"/>
</dbReference>
<protein>
    <recommendedName>
        <fullName evidence="5">Plastid division regulator MinE</fullName>
    </recommendedName>
</protein>
<evidence type="ECO:0000313" key="3">
    <source>
        <dbReference type="EMBL" id="CAK0786503.1"/>
    </source>
</evidence>
<comment type="caution">
    <text evidence="3">The sequence shown here is derived from an EMBL/GenBank/DDBJ whole genome shotgun (WGS) entry which is preliminary data.</text>
</comment>
<evidence type="ECO:0000256" key="1">
    <source>
        <dbReference type="ARBA" id="ARBA00008168"/>
    </source>
</evidence>